<dbReference type="InterPro" id="IPR049874">
    <property type="entry name" value="ROK_cs"/>
</dbReference>
<evidence type="ECO:0000256" key="1">
    <source>
        <dbReference type="ARBA" id="ARBA00001946"/>
    </source>
</evidence>
<gene>
    <name evidence="7" type="ORF">MNBD_ACTINO02-1656</name>
</gene>
<evidence type="ECO:0000256" key="3">
    <source>
        <dbReference type="ARBA" id="ARBA00022833"/>
    </source>
</evidence>
<dbReference type="AlphaFoldDB" id="A0A3B0T408"/>
<comment type="catalytic activity">
    <reaction evidence="6">
        <text>D-fructose + ATP = D-fructose 6-phosphate + ADP + H(+)</text>
        <dbReference type="Rhea" id="RHEA:16125"/>
        <dbReference type="ChEBI" id="CHEBI:15378"/>
        <dbReference type="ChEBI" id="CHEBI:30616"/>
        <dbReference type="ChEBI" id="CHEBI:37721"/>
        <dbReference type="ChEBI" id="CHEBI:61527"/>
        <dbReference type="ChEBI" id="CHEBI:456216"/>
        <dbReference type="EC" id="2.7.1.4"/>
    </reaction>
</comment>
<dbReference type="InterPro" id="IPR043129">
    <property type="entry name" value="ATPase_NBD"/>
</dbReference>
<organism evidence="7">
    <name type="scientific">hydrothermal vent metagenome</name>
    <dbReference type="NCBI Taxonomy" id="652676"/>
    <lineage>
        <taxon>unclassified sequences</taxon>
        <taxon>metagenomes</taxon>
        <taxon>ecological metagenomes</taxon>
    </lineage>
</organism>
<name>A0A3B0T408_9ZZZZ</name>
<protein>
    <recommendedName>
        <fullName evidence="5">fructokinase</fullName>
        <ecNumber evidence="5">2.7.1.4</ecNumber>
    </recommendedName>
</protein>
<keyword evidence="2" id="KW-0479">Metal-binding</keyword>
<dbReference type="Pfam" id="PF00480">
    <property type="entry name" value="ROK"/>
    <property type="match status" value="1"/>
</dbReference>
<dbReference type="CDD" id="cd24067">
    <property type="entry name" value="ASKHA_NBD_ROK_BsFRK-like"/>
    <property type="match status" value="1"/>
</dbReference>
<accession>A0A3B0T408</accession>
<dbReference type="InterPro" id="IPR051804">
    <property type="entry name" value="Carb_Metab_Reg_Kinase/Isom"/>
</dbReference>
<evidence type="ECO:0000256" key="4">
    <source>
        <dbReference type="ARBA" id="ARBA00022842"/>
    </source>
</evidence>
<dbReference type="GO" id="GO:0046872">
    <property type="term" value="F:metal ion binding"/>
    <property type="evidence" value="ECO:0007669"/>
    <property type="project" value="UniProtKB-KW"/>
</dbReference>
<proteinExistence type="predicted"/>
<evidence type="ECO:0000256" key="6">
    <source>
        <dbReference type="ARBA" id="ARBA00048451"/>
    </source>
</evidence>
<dbReference type="PANTHER" id="PTHR42742">
    <property type="entry name" value="TRANSCRIPTIONAL REPRESSOR MPRA"/>
    <property type="match status" value="1"/>
</dbReference>
<reference evidence="7" key="1">
    <citation type="submission" date="2018-06" db="EMBL/GenBank/DDBJ databases">
        <authorList>
            <person name="Zhirakovskaya E."/>
        </authorList>
    </citation>
    <scope>NUCLEOTIDE SEQUENCE</scope>
</reference>
<dbReference type="EC" id="2.7.1.4" evidence="5"/>
<sequence length="302" mass="31602">MSFDTAPLFGAIEAGGTKFLCAVGTSTREYVAIGSIATGKPAETMRSVMEFFAEHAPNGLAGIGVGAFGPIDIDPLSRTYGTMLPTPKAHWGGFNYLEAIAEYTDAPVAIDTDVNTAARGELAAGAATDLSTFLYLTVGTGVGGGMVVDGRPLIGAGHPEMGHVTVPRAPGDTFAGGCPFHTDCLEGMASGPAIEHRWGRPGGLLGEFQTRATEFEAWYLGIALADFTLTLAPQRIILGGGVSRMDGLIHRVRDRMHRQLNGYVHALAERNTLDTFVVPPGLGDRSGITGALDLAKSVRKAT</sequence>
<dbReference type="SUPFAM" id="SSF53067">
    <property type="entry name" value="Actin-like ATPase domain"/>
    <property type="match status" value="1"/>
</dbReference>
<evidence type="ECO:0000313" key="7">
    <source>
        <dbReference type="EMBL" id="VAW09162.1"/>
    </source>
</evidence>
<keyword evidence="7" id="KW-0418">Kinase</keyword>
<dbReference type="GO" id="GO:0008865">
    <property type="term" value="F:fructokinase activity"/>
    <property type="evidence" value="ECO:0007669"/>
    <property type="project" value="UniProtKB-EC"/>
</dbReference>
<comment type="cofactor">
    <cofactor evidence="1">
        <name>Mg(2+)</name>
        <dbReference type="ChEBI" id="CHEBI:18420"/>
    </cofactor>
</comment>
<keyword evidence="4" id="KW-0460">Magnesium</keyword>
<evidence type="ECO:0000256" key="5">
    <source>
        <dbReference type="ARBA" id="ARBA00038887"/>
    </source>
</evidence>
<keyword evidence="3" id="KW-0862">Zinc</keyword>
<dbReference type="PROSITE" id="PS01125">
    <property type="entry name" value="ROK"/>
    <property type="match status" value="1"/>
</dbReference>
<evidence type="ECO:0000256" key="2">
    <source>
        <dbReference type="ARBA" id="ARBA00022723"/>
    </source>
</evidence>
<dbReference type="PANTHER" id="PTHR42742:SF3">
    <property type="entry name" value="FRUCTOKINASE"/>
    <property type="match status" value="1"/>
</dbReference>
<dbReference type="EMBL" id="UOEK01000528">
    <property type="protein sequence ID" value="VAW09162.1"/>
    <property type="molecule type" value="Genomic_DNA"/>
</dbReference>
<dbReference type="Gene3D" id="3.30.420.40">
    <property type="match status" value="2"/>
</dbReference>
<dbReference type="InterPro" id="IPR000600">
    <property type="entry name" value="ROK"/>
</dbReference>
<keyword evidence="7" id="KW-0808">Transferase</keyword>